<dbReference type="InterPro" id="IPR018712">
    <property type="entry name" value="Tle1-like_cat"/>
</dbReference>
<dbReference type="EMBL" id="CP029554">
    <property type="protein sequence ID" value="AXE35885.1"/>
    <property type="molecule type" value="Genomic_DNA"/>
</dbReference>
<evidence type="ECO:0000259" key="1">
    <source>
        <dbReference type="Pfam" id="PF09994"/>
    </source>
</evidence>
<protein>
    <submittedName>
        <fullName evidence="2">DUF2235 domain-containing protein</fullName>
    </submittedName>
</protein>
<gene>
    <name evidence="2" type="ORF">DK843_17190</name>
</gene>
<feature type="domain" description="T6SS Phospholipase effector Tle1-like catalytic" evidence="1">
    <location>
        <begin position="286"/>
        <end position="401"/>
    </location>
</feature>
<accession>A0A344UKT7</accession>
<dbReference type="KEGG" id="chrb:DK843_17190"/>
<evidence type="ECO:0000313" key="2">
    <source>
        <dbReference type="EMBL" id="AXE35885.1"/>
    </source>
</evidence>
<evidence type="ECO:0000313" key="3">
    <source>
        <dbReference type="Proteomes" id="UP000252038"/>
    </source>
</evidence>
<organism evidence="2 3">
    <name type="scientific">Chromobacterium phragmitis</name>
    <dbReference type="NCBI Taxonomy" id="2202141"/>
    <lineage>
        <taxon>Bacteria</taxon>
        <taxon>Pseudomonadati</taxon>
        <taxon>Pseudomonadota</taxon>
        <taxon>Betaproteobacteria</taxon>
        <taxon>Neisseriales</taxon>
        <taxon>Chromobacteriaceae</taxon>
        <taxon>Chromobacterium</taxon>
    </lineage>
</organism>
<reference evidence="2 3" key="1">
    <citation type="submission" date="2018-05" db="EMBL/GenBank/DDBJ databases">
        <title>Genome sequencing, assembly and analysis of the novel insecticidal bacterium, Chromobacterium phragmitis.</title>
        <authorList>
            <person name="Sparks M.E."/>
            <person name="Blackburn M.B."/>
            <person name="Gundersen-Rindal D.E."/>
        </authorList>
    </citation>
    <scope>NUCLEOTIDE SEQUENCE [LARGE SCALE GENOMIC DNA]</scope>
    <source>
        <strain evidence="2">IIBBL 274-1</strain>
    </source>
</reference>
<name>A0A344UKT7_9NEIS</name>
<dbReference type="PANTHER" id="PTHR33840">
    <property type="match status" value="1"/>
</dbReference>
<dbReference type="Proteomes" id="UP000252038">
    <property type="component" value="Chromosome"/>
</dbReference>
<sequence>MTKLVDNISISMADPCNFDKFFSEKETRDIRRFSVRELPPIGNPNASCDFNLFFGFFFDGTRNNYNLCTENEGFSNVARLYDTYPGQAVPGVVKEALPLDGNEEYPHFFKVYIPGVGTPFPQVNDSGKGMDATFGAASALFGHERIVWALMQAINNLNRYFVGQELLDKGKILSLSKQLVITGWHLKKERWLTAGEIDQGKQSTYDTLREQLKLLHGSIKDFMHAPGEKPANMSKGKVGNIHLSAFGFSRGATKARCFSNWMQRLCQLDAELTGQPGQMTLGGFPVKFDFLGIFDTVASVGLASSTLLFDGHAEWADAETSLRVPMGMPCVHLVAAHEIRRSFPLDSIEMGAGAPPGGEEIMFPGVHSDVGGGYLPKEQGRGVDPKGADMLSRIPLAVMYRKARLAGVPFKAEKAKPAAQLRMQVDPKLIADFNAYLAALGVEAGKPAPEKAYKSLLKDLYLPYIAWRLSWVDKQDDASLRAHFDNLQNASNADVNDLLGGNVKLAEHLGYYKSWSRGEIVEIGKMRRAYYPPTFDPKVVKDWSEFKGIWPELEKGEQSSLLKPAASCLFQYYVHDSYAWFRLTGKEEPEILAMLEKMSHQDPNSLSEEEKDWVKLYVDSGRKQIPKAVTGGQEPFSVGAGYLRYRKVYAGADNVLLTRRGQSSSDTALA</sequence>
<dbReference type="AlphaFoldDB" id="A0A344UKT7"/>
<dbReference type="Pfam" id="PF09994">
    <property type="entry name" value="T6SS_Tle1-like_cat"/>
    <property type="match status" value="1"/>
</dbReference>
<proteinExistence type="predicted"/>
<dbReference type="PANTHER" id="PTHR33840:SF1">
    <property type="entry name" value="TLE1 PHOSPHOLIPASE DOMAIN-CONTAINING PROTEIN"/>
    <property type="match status" value="1"/>
</dbReference>